<name>A0ABP1W380_9ENTR</name>
<reference evidence="4" key="1">
    <citation type="journal article" date="2012" name="PLoS ONE">
        <title>Comparative analysis of genome sequences covering the seven cronobacter species.</title>
        <authorList>
            <person name="Joseph S."/>
            <person name="Desai P."/>
            <person name="Ji Y."/>
            <person name="Cummings C.A."/>
            <person name="Shih R."/>
            <person name="Degoricija L."/>
            <person name="Rico A."/>
            <person name="Brzoska P."/>
            <person name="Hamby S.E."/>
            <person name="Masood N."/>
            <person name="Hariri S."/>
            <person name="Sonbol H."/>
            <person name="Chuzhanova N."/>
            <person name="McClelland M."/>
            <person name="Furtado M.R."/>
            <person name="Forsythe S.J."/>
        </authorList>
    </citation>
    <scope>NUCLEOTIDE SEQUENCE [LARGE SCALE GENOMIC DNA]</scope>
    <source>
        <strain evidence="4">1210</strain>
    </source>
</reference>
<evidence type="ECO:0000256" key="1">
    <source>
        <dbReference type="SAM" id="MobiDB-lite"/>
    </source>
</evidence>
<sequence>MKLIAIKPIYFEGNVLTEGTEFETLEQHGRELLKKGYAAAPSKKNTAEQPEQPEQPEQTAAKKKQK</sequence>
<dbReference type="Pfam" id="PF23843">
    <property type="entry name" value="DUF7210"/>
    <property type="match status" value="1"/>
</dbReference>
<keyword evidence="4" id="KW-1185">Reference proteome</keyword>
<dbReference type="EMBL" id="CAKZ01000013">
    <property type="protein sequence ID" value="CCJ79544.1"/>
    <property type="molecule type" value="Genomic_DNA"/>
</dbReference>
<gene>
    <name evidence="3" type="ORF">BN134_248</name>
</gene>
<dbReference type="Proteomes" id="UP000009342">
    <property type="component" value="Unassembled WGS sequence"/>
</dbReference>
<organism evidence="3 4">
    <name type="scientific">Cronobacter dublinensis 1210</name>
    <dbReference type="NCBI Taxonomy" id="1208656"/>
    <lineage>
        <taxon>Bacteria</taxon>
        <taxon>Pseudomonadati</taxon>
        <taxon>Pseudomonadota</taxon>
        <taxon>Gammaproteobacteria</taxon>
        <taxon>Enterobacterales</taxon>
        <taxon>Enterobacteriaceae</taxon>
        <taxon>Cronobacter</taxon>
    </lineage>
</organism>
<proteinExistence type="predicted"/>
<evidence type="ECO:0000313" key="3">
    <source>
        <dbReference type="EMBL" id="CCJ79544.1"/>
    </source>
</evidence>
<feature type="region of interest" description="Disordered" evidence="1">
    <location>
        <begin position="36"/>
        <end position="66"/>
    </location>
</feature>
<protein>
    <recommendedName>
        <fullName evidence="2">DUF7210 domain-containing protein</fullName>
    </recommendedName>
</protein>
<accession>A0ABP1W380</accession>
<evidence type="ECO:0000259" key="2">
    <source>
        <dbReference type="Pfam" id="PF23843"/>
    </source>
</evidence>
<feature type="domain" description="DUF7210" evidence="2">
    <location>
        <begin position="1"/>
        <end position="38"/>
    </location>
</feature>
<evidence type="ECO:0000313" key="4">
    <source>
        <dbReference type="Proteomes" id="UP000009342"/>
    </source>
</evidence>
<feature type="compositionally biased region" description="Low complexity" evidence="1">
    <location>
        <begin position="48"/>
        <end position="58"/>
    </location>
</feature>
<comment type="caution">
    <text evidence="3">The sequence shown here is derived from an EMBL/GenBank/DDBJ whole genome shotgun (WGS) entry which is preliminary data.</text>
</comment>
<dbReference type="InterPro" id="IPR055634">
    <property type="entry name" value="DUF7210"/>
</dbReference>